<proteinExistence type="predicted"/>
<dbReference type="RefSeq" id="WP_152097833.1">
    <property type="nucleotide sequence ID" value="NZ_AP021861.1"/>
</dbReference>
<reference evidence="2" key="1">
    <citation type="submission" date="2019-10" db="EMBL/GenBank/DDBJ databases">
        <title>Lacipirellula parvula gen. nov., sp. nov., representing a lineage of planctomycetes widespread in freshwater anoxic habitats, and description of the family Lacipirellulaceae.</title>
        <authorList>
            <person name="Dedysh S.N."/>
            <person name="Kulichevskaya I.S."/>
            <person name="Beletsky A.V."/>
            <person name="Rakitin A.L."/>
            <person name="Mardanov A.V."/>
            <person name="Ivanova A.A."/>
            <person name="Saltykova V.X."/>
            <person name="Rijpstra W.I.C."/>
            <person name="Sinninghe Damste J.S."/>
            <person name="Ravin N.V."/>
        </authorList>
    </citation>
    <scope>NUCLEOTIDE SEQUENCE [LARGE SCALE GENOMIC DNA]</scope>
    <source>
        <strain evidence="2">PX69</strain>
    </source>
</reference>
<dbReference type="EMBL" id="AP021861">
    <property type="protein sequence ID" value="BBO31747.1"/>
    <property type="molecule type" value="Genomic_DNA"/>
</dbReference>
<sequence length="137" mass="15714">MLKLKDSRAARYWSPPPEFAYLGEMTDEDFTLGFRYREIASGTPVEPTRRVVAAVYYIDVSNRIVRIHDPIFNRPGYVHQCFGVCQRSKAPAWHAVQLTFPDAKMALRSWIQGKDNRPDGDPLFPHVEGLLPTSTEY</sequence>
<dbReference type="KEGG" id="lpav:PLANPX_1359"/>
<evidence type="ECO:0000313" key="2">
    <source>
        <dbReference type="Proteomes" id="UP000326837"/>
    </source>
</evidence>
<dbReference type="Proteomes" id="UP000326837">
    <property type="component" value="Chromosome"/>
</dbReference>
<dbReference type="AlphaFoldDB" id="A0A5K7X7D1"/>
<gene>
    <name evidence="1" type="ORF">PLANPX_1359</name>
</gene>
<keyword evidence="2" id="KW-1185">Reference proteome</keyword>
<name>A0A5K7X7D1_9BACT</name>
<organism evidence="1 2">
    <name type="scientific">Lacipirellula parvula</name>
    <dbReference type="NCBI Taxonomy" id="2650471"/>
    <lineage>
        <taxon>Bacteria</taxon>
        <taxon>Pseudomonadati</taxon>
        <taxon>Planctomycetota</taxon>
        <taxon>Planctomycetia</taxon>
        <taxon>Pirellulales</taxon>
        <taxon>Lacipirellulaceae</taxon>
        <taxon>Lacipirellula</taxon>
    </lineage>
</organism>
<protein>
    <submittedName>
        <fullName evidence="1">Uncharacterized protein</fullName>
    </submittedName>
</protein>
<evidence type="ECO:0000313" key="1">
    <source>
        <dbReference type="EMBL" id="BBO31747.1"/>
    </source>
</evidence>
<accession>A0A5K7X7D1</accession>